<dbReference type="Pfam" id="PF18861">
    <property type="entry name" value="PTP_tm"/>
    <property type="match status" value="1"/>
</dbReference>
<reference evidence="2 3" key="1">
    <citation type="submission" date="2023-09" db="EMBL/GenBank/DDBJ databases">
        <title>Genomes of two closely related lineages of the louse Polyplax serrata with different host specificities.</title>
        <authorList>
            <person name="Martinu J."/>
            <person name="Tarabai H."/>
            <person name="Stefka J."/>
            <person name="Hypsa V."/>
        </authorList>
    </citation>
    <scope>NUCLEOTIDE SEQUENCE [LARGE SCALE GENOMIC DNA]</scope>
    <source>
        <strain evidence="2">98ZLc_SE</strain>
    </source>
</reference>
<evidence type="ECO:0000313" key="3">
    <source>
        <dbReference type="Proteomes" id="UP001359485"/>
    </source>
</evidence>
<feature type="domain" description="PTPRJ transmembrane" evidence="1">
    <location>
        <begin position="84"/>
        <end position="191"/>
    </location>
</feature>
<gene>
    <name evidence="2" type="ORF">RUM44_006187</name>
</gene>
<sequence>MSRLNDKLKCSVTLVYIFLLCRNGFVAVSGWQCRPAEEEPQHRVNACGSGYLLEPDDTIARIARPDPYETEDPTTQALVHLRKNLFSTNQDILYYSILITEENYCEEAGHGFWNTSESWPDLPNWTNATVPYQVTPIKWNPFKGNDTYNEIKQISYVLGDGSNKDGRYWNKPLTPKTKYAFKIRAFTNCSYRKYAEDLLNNPGRLGNEFHLLGTLSSDVSTLCLHAQRVDNKQVFCVESSDLNGKFV</sequence>
<evidence type="ECO:0000313" key="2">
    <source>
        <dbReference type="EMBL" id="KAK6631658.1"/>
    </source>
</evidence>
<protein>
    <recommendedName>
        <fullName evidence="1">PTPRJ transmembrane domain-containing protein</fullName>
    </recommendedName>
</protein>
<accession>A0ABR1AZ71</accession>
<comment type="caution">
    <text evidence="2">The sequence shown here is derived from an EMBL/GenBank/DDBJ whole genome shotgun (WGS) entry which is preliminary data.</text>
</comment>
<evidence type="ECO:0000259" key="1">
    <source>
        <dbReference type="Pfam" id="PF18861"/>
    </source>
</evidence>
<dbReference type="Proteomes" id="UP001359485">
    <property type="component" value="Unassembled WGS sequence"/>
</dbReference>
<dbReference type="EMBL" id="JAWJWF010000006">
    <property type="protein sequence ID" value="KAK6631658.1"/>
    <property type="molecule type" value="Genomic_DNA"/>
</dbReference>
<name>A0ABR1AZ71_POLSC</name>
<organism evidence="2 3">
    <name type="scientific">Polyplax serrata</name>
    <name type="common">Common mouse louse</name>
    <dbReference type="NCBI Taxonomy" id="468196"/>
    <lineage>
        <taxon>Eukaryota</taxon>
        <taxon>Metazoa</taxon>
        <taxon>Ecdysozoa</taxon>
        <taxon>Arthropoda</taxon>
        <taxon>Hexapoda</taxon>
        <taxon>Insecta</taxon>
        <taxon>Pterygota</taxon>
        <taxon>Neoptera</taxon>
        <taxon>Paraneoptera</taxon>
        <taxon>Psocodea</taxon>
        <taxon>Troctomorpha</taxon>
        <taxon>Phthiraptera</taxon>
        <taxon>Anoplura</taxon>
        <taxon>Polyplacidae</taxon>
        <taxon>Polyplax</taxon>
    </lineage>
</organism>
<proteinExistence type="predicted"/>
<keyword evidence="3" id="KW-1185">Reference proteome</keyword>
<dbReference type="InterPro" id="IPR041201">
    <property type="entry name" value="PTPRJ_TM"/>
</dbReference>